<sequence>MYNEIKRYFFFKRHYLVDSVCEILYQMIFVLGMCMLLLHQPNLNLMMFFLFFTATNTILAANNELEFEIRSGQVDNLRHNDRSIYVVYMDRIAGYFLYNATIFGLSCAVLLLLMPTGLLQPVFSPSVFVMALMHYLFFFLLYLLIIWLTLKFERISVALNFGYACLLIYSGLVFPSAFALSYRNILESASTLVVKLLYALLI</sequence>
<dbReference type="EMBL" id="JABZGW010000053">
    <property type="protein sequence ID" value="MBF4807473.1"/>
    <property type="molecule type" value="Genomic_DNA"/>
</dbReference>
<feature type="transmembrane region" description="Helical" evidence="1">
    <location>
        <begin position="20"/>
        <end position="39"/>
    </location>
</feature>
<comment type="caution">
    <text evidence="2">The sequence shown here is derived from an EMBL/GenBank/DDBJ whole genome shotgun (WGS) entry which is preliminary data.</text>
</comment>
<proteinExistence type="predicted"/>
<keyword evidence="1" id="KW-0812">Transmembrane</keyword>
<feature type="transmembrane region" description="Helical" evidence="1">
    <location>
        <begin position="45"/>
        <end position="61"/>
    </location>
</feature>
<feature type="transmembrane region" description="Helical" evidence="1">
    <location>
        <begin position="126"/>
        <end position="150"/>
    </location>
</feature>
<evidence type="ECO:0000256" key="1">
    <source>
        <dbReference type="SAM" id="Phobius"/>
    </source>
</evidence>
<accession>A0A930VZ71</accession>
<evidence type="ECO:0000313" key="2">
    <source>
        <dbReference type="EMBL" id="MBF4807473.1"/>
    </source>
</evidence>
<protein>
    <submittedName>
        <fullName evidence="2">Uncharacterized protein</fullName>
    </submittedName>
</protein>
<feature type="transmembrane region" description="Helical" evidence="1">
    <location>
        <begin position="92"/>
        <end position="114"/>
    </location>
</feature>
<feature type="transmembrane region" description="Helical" evidence="1">
    <location>
        <begin position="157"/>
        <end position="178"/>
    </location>
</feature>
<keyword evidence="1" id="KW-0472">Membrane</keyword>
<evidence type="ECO:0000313" key="3">
    <source>
        <dbReference type="Proteomes" id="UP000698335"/>
    </source>
</evidence>
<reference evidence="2" key="1">
    <citation type="submission" date="2020-04" db="EMBL/GenBank/DDBJ databases">
        <title>Deep metagenomics examines the oral microbiome during advanced dental caries in children, revealing novel taxa and co-occurrences with host molecules.</title>
        <authorList>
            <person name="Baker J.L."/>
            <person name="Morton J.T."/>
            <person name="Dinis M."/>
            <person name="Alvarez R."/>
            <person name="Tran N.C."/>
            <person name="Knight R."/>
            <person name="Edlund A."/>
        </authorList>
    </citation>
    <scope>NUCLEOTIDE SEQUENCE</scope>
    <source>
        <strain evidence="2">JCVI_38_bin.5</strain>
    </source>
</reference>
<dbReference type="Proteomes" id="UP000698335">
    <property type="component" value="Unassembled WGS sequence"/>
</dbReference>
<dbReference type="AlphaFoldDB" id="A0A930VZ71"/>
<keyword evidence="1" id="KW-1133">Transmembrane helix</keyword>
<dbReference type="RefSeq" id="WP_314774780.1">
    <property type="nucleotide sequence ID" value="NZ_CAUUNA010000010.1"/>
</dbReference>
<organism evidence="2 3">
    <name type="scientific">Lancefieldella rimae</name>
    <dbReference type="NCBI Taxonomy" id="1383"/>
    <lineage>
        <taxon>Bacteria</taxon>
        <taxon>Bacillati</taxon>
        <taxon>Actinomycetota</taxon>
        <taxon>Coriobacteriia</taxon>
        <taxon>Coriobacteriales</taxon>
        <taxon>Atopobiaceae</taxon>
        <taxon>Lancefieldella</taxon>
    </lineage>
</organism>
<name>A0A930VZ71_9ACTN</name>
<gene>
    <name evidence="2" type="ORF">HXK26_02090</name>
</gene>